<protein>
    <submittedName>
        <fullName evidence="1">Uncharacterized protein</fullName>
    </submittedName>
</protein>
<dbReference type="AlphaFoldDB" id="A0A6L6XKA7"/>
<evidence type="ECO:0000313" key="2">
    <source>
        <dbReference type="Proteomes" id="UP000479531"/>
    </source>
</evidence>
<comment type="caution">
    <text evidence="1">The sequence shown here is derived from an EMBL/GenBank/DDBJ whole genome shotgun (WGS) entry which is preliminary data.</text>
</comment>
<gene>
    <name evidence="1" type="ORF">GCK47_16160</name>
</gene>
<name>A0A6L6XKA7_9FIRM</name>
<dbReference type="EMBL" id="WGGT01000025">
    <property type="protein sequence ID" value="MVQ47177.1"/>
    <property type="molecule type" value="Genomic_DNA"/>
</dbReference>
<dbReference type="Proteomes" id="UP000479531">
    <property type="component" value="Unassembled WGS sequence"/>
</dbReference>
<dbReference type="RefSeq" id="WP_157351000.1">
    <property type="nucleotide sequence ID" value="NZ_WGGT01000025.1"/>
</dbReference>
<proteinExistence type="predicted"/>
<accession>A0A6L6XKA7</accession>
<reference evidence="1 2" key="1">
    <citation type="submission" date="2019-10" db="EMBL/GenBank/DDBJ databases">
        <title>Roseburia spp. ameliorate alcoholic fatty liver via restoration of gut barrier function.</title>
        <authorList>
            <person name="Seo B."/>
            <person name="Ko G."/>
        </authorList>
    </citation>
    <scope>NUCLEOTIDE SEQUENCE [LARGE SCALE GENOMIC DNA]</scope>
    <source>
        <strain evidence="1 2">SNUG30017</strain>
    </source>
</reference>
<sequence length="69" mass="8085">MKIKKVDDKPMVIHTKQKAKLHTHEPKQAAIKGSNIYTVERDPTKKSAEHTKYRKSTVWIVNTFSDKFF</sequence>
<organism evidence="1 2">
    <name type="scientific">Roseburia intestinalis</name>
    <dbReference type="NCBI Taxonomy" id="166486"/>
    <lineage>
        <taxon>Bacteria</taxon>
        <taxon>Bacillati</taxon>
        <taxon>Bacillota</taxon>
        <taxon>Clostridia</taxon>
        <taxon>Lachnospirales</taxon>
        <taxon>Lachnospiraceae</taxon>
        <taxon>Roseburia</taxon>
    </lineage>
</organism>
<evidence type="ECO:0000313" key="1">
    <source>
        <dbReference type="EMBL" id="MVQ47177.1"/>
    </source>
</evidence>